<reference evidence="2 3" key="1">
    <citation type="submission" date="2021-01" db="EMBL/GenBank/DDBJ databases">
        <title>Genomic Encyclopedia of Type Strains, Phase IV (KMG-IV): sequencing the most valuable type-strain genomes for metagenomic binning, comparative biology and taxonomic classification.</title>
        <authorList>
            <person name="Goeker M."/>
        </authorList>
    </citation>
    <scope>NUCLEOTIDE SEQUENCE [LARGE SCALE GENOMIC DNA]</scope>
    <source>
        <strain evidence="2 3">DSM 105453</strain>
    </source>
</reference>
<feature type="transmembrane region" description="Helical" evidence="1">
    <location>
        <begin position="12"/>
        <end position="34"/>
    </location>
</feature>
<comment type="caution">
    <text evidence="2">The sequence shown here is derived from an EMBL/GenBank/DDBJ whole genome shotgun (WGS) entry which is preliminary data.</text>
</comment>
<gene>
    <name evidence="2" type="ORF">JOC94_000537</name>
</gene>
<keyword evidence="1" id="KW-0812">Transmembrane</keyword>
<keyword evidence="1" id="KW-0472">Membrane</keyword>
<evidence type="ECO:0008006" key="4">
    <source>
        <dbReference type="Google" id="ProtNLM"/>
    </source>
</evidence>
<accession>A0ABS2R335</accession>
<organism evidence="2 3">
    <name type="scientific">Siminovitchia thermophila</name>
    <dbReference type="NCBI Taxonomy" id="1245522"/>
    <lineage>
        <taxon>Bacteria</taxon>
        <taxon>Bacillati</taxon>
        <taxon>Bacillota</taxon>
        <taxon>Bacilli</taxon>
        <taxon>Bacillales</taxon>
        <taxon>Bacillaceae</taxon>
        <taxon>Siminovitchia</taxon>
    </lineage>
</organism>
<dbReference type="RefSeq" id="WP_268920943.1">
    <property type="nucleotide sequence ID" value="NZ_JAFBFH010000002.1"/>
</dbReference>
<dbReference type="EMBL" id="JAFBFH010000002">
    <property type="protein sequence ID" value="MBM7713569.1"/>
    <property type="molecule type" value="Genomic_DNA"/>
</dbReference>
<evidence type="ECO:0000313" key="2">
    <source>
        <dbReference type="EMBL" id="MBM7713569.1"/>
    </source>
</evidence>
<dbReference type="Proteomes" id="UP000823485">
    <property type="component" value="Unassembled WGS sequence"/>
</dbReference>
<proteinExistence type="predicted"/>
<name>A0ABS2R335_9BACI</name>
<sequence length="40" mass="4304">MMHGYGYGGMMGGFGVLGYIIHLLLTGIVVYIAVKLAMKK</sequence>
<keyword evidence="1" id="KW-1133">Transmembrane helix</keyword>
<keyword evidence="3" id="KW-1185">Reference proteome</keyword>
<protein>
    <recommendedName>
        <fullName evidence="4">Sporulation protein YjcZ</fullName>
    </recommendedName>
</protein>
<evidence type="ECO:0000313" key="3">
    <source>
        <dbReference type="Proteomes" id="UP000823485"/>
    </source>
</evidence>
<evidence type="ECO:0000256" key="1">
    <source>
        <dbReference type="SAM" id="Phobius"/>
    </source>
</evidence>